<evidence type="ECO:0000313" key="12">
    <source>
        <dbReference type="EMBL" id="KIM23036.1"/>
    </source>
</evidence>
<dbReference type="FunFam" id="3.40.50.300:FF:000345">
    <property type="entry name" value="AAA family ATPase"/>
    <property type="match status" value="1"/>
</dbReference>
<dbReference type="SMART" id="SM00734">
    <property type="entry name" value="ZnF_Rad18"/>
    <property type="match status" value="1"/>
</dbReference>
<evidence type="ECO:0000313" key="13">
    <source>
        <dbReference type="Proteomes" id="UP000054097"/>
    </source>
</evidence>
<dbReference type="OrthoDB" id="10265467at2759"/>
<organism evidence="12 13">
    <name type="scientific">Serendipita vermifera MAFF 305830</name>
    <dbReference type="NCBI Taxonomy" id="933852"/>
    <lineage>
        <taxon>Eukaryota</taxon>
        <taxon>Fungi</taxon>
        <taxon>Dikarya</taxon>
        <taxon>Basidiomycota</taxon>
        <taxon>Agaricomycotina</taxon>
        <taxon>Agaricomycetes</taxon>
        <taxon>Sebacinales</taxon>
        <taxon>Serendipitaceae</taxon>
        <taxon>Serendipita</taxon>
    </lineage>
</organism>
<keyword evidence="8" id="KW-0234">DNA repair</keyword>
<dbReference type="Pfam" id="PF00004">
    <property type="entry name" value="AAA"/>
    <property type="match status" value="1"/>
</dbReference>
<name>A0A0C3AUV3_SERVB</name>
<dbReference type="Pfam" id="PF16193">
    <property type="entry name" value="AAA_assoc_2"/>
    <property type="match status" value="1"/>
</dbReference>
<dbReference type="GO" id="GO:0005524">
    <property type="term" value="F:ATP binding"/>
    <property type="evidence" value="ECO:0007669"/>
    <property type="project" value="UniProtKB-KW"/>
</dbReference>
<dbReference type="InterPro" id="IPR003959">
    <property type="entry name" value="ATPase_AAA_core"/>
</dbReference>
<evidence type="ECO:0000256" key="9">
    <source>
        <dbReference type="SAM" id="MobiDB-lite"/>
    </source>
</evidence>
<evidence type="ECO:0000256" key="4">
    <source>
        <dbReference type="ARBA" id="ARBA00022763"/>
    </source>
</evidence>
<dbReference type="GO" id="GO:0008270">
    <property type="term" value="F:zinc ion binding"/>
    <property type="evidence" value="ECO:0007669"/>
    <property type="project" value="UniProtKB-KW"/>
</dbReference>
<evidence type="ECO:0000259" key="10">
    <source>
        <dbReference type="SMART" id="SM00382"/>
    </source>
</evidence>
<dbReference type="STRING" id="933852.A0A0C3AUV3"/>
<sequence length="527" mass="57521">MVKHVECPVCKRQVPDTSINSHLDKGCQDPVPSTSKLAPLFTTKLGKRGTETRPKAAGSTRGSSPDIVLIEDKEVSKEPVAKRAKVENVAPIFAQSSAMPTAVSDAALTASAPLAEKLRPRVLSDFVGQEHLIGDGSLLLSLVESRAIGSMILWGPPGCGKTTLARLLSTSTDGIFKELSATSSGIADVKKIFDEAKRTLKLTGKRTILFMDEIQRFNKAQQDIFLPYVENGWITLIGATTENPSFKLTSALLSRCRVFVLERLSDEEITTILTNAIQRASQVDANQEVEPDREPPSSRTLFDCSQENGKGLAEQALKAEGGLRPISSEVMKTIVNLSIGDARTALSLLELVLTSPRKATDASIISHLRRSVSSRYDRSGEDRYDMISALHKSIRGSSGDGAMYWLARMLTAGEDPLYIARRLIVVASEDVGLADHRALTLAVSAYNAVQMIGMPEARITLAHLVAYLAEAPKSTRSYEAYKRAEEAAKMDETAPVPMHLRNAPTKMMKEMKYGEGYLYNPSYRHAI</sequence>
<dbReference type="CDD" id="cd00009">
    <property type="entry name" value="AAA"/>
    <property type="match status" value="1"/>
</dbReference>
<dbReference type="PANTHER" id="PTHR13779:SF7">
    <property type="entry name" value="ATPASE WRNIP1"/>
    <property type="match status" value="1"/>
</dbReference>
<comment type="similarity">
    <text evidence="1">Belongs to the AAA ATPase family. RarA/MGS1/WRNIP1 subfamily.</text>
</comment>
<dbReference type="GO" id="GO:0006271">
    <property type="term" value="P:DNA strand elongation involved in DNA replication"/>
    <property type="evidence" value="ECO:0007669"/>
    <property type="project" value="UniProtKB-ARBA"/>
</dbReference>
<dbReference type="InterPro" id="IPR032423">
    <property type="entry name" value="AAA_assoc_2"/>
</dbReference>
<dbReference type="GO" id="GO:0017116">
    <property type="term" value="F:single-stranded DNA helicase activity"/>
    <property type="evidence" value="ECO:0007669"/>
    <property type="project" value="TreeGrafter"/>
</dbReference>
<evidence type="ECO:0000256" key="8">
    <source>
        <dbReference type="ARBA" id="ARBA00023204"/>
    </source>
</evidence>
<evidence type="ECO:0000256" key="7">
    <source>
        <dbReference type="ARBA" id="ARBA00022840"/>
    </source>
</evidence>
<dbReference type="Gene3D" id="1.20.272.10">
    <property type="match status" value="1"/>
</dbReference>
<dbReference type="InterPro" id="IPR008921">
    <property type="entry name" value="DNA_pol3_clamp-load_cplx_C"/>
</dbReference>
<feature type="domain" description="UBZ4-type" evidence="11">
    <location>
        <begin position="4"/>
        <end position="28"/>
    </location>
</feature>
<dbReference type="GO" id="GO:0008047">
    <property type="term" value="F:enzyme activator activity"/>
    <property type="evidence" value="ECO:0007669"/>
    <property type="project" value="TreeGrafter"/>
</dbReference>
<dbReference type="Gene3D" id="3.40.50.300">
    <property type="entry name" value="P-loop containing nucleotide triphosphate hydrolases"/>
    <property type="match status" value="1"/>
</dbReference>
<dbReference type="FunFam" id="1.20.272.10:FF:000001">
    <property type="entry name" value="Putative AAA family ATPase"/>
    <property type="match status" value="1"/>
</dbReference>
<evidence type="ECO:0000256" key="5">
    <source>
        <dbReference type="ARBA" id="ARBA00022771"/>
    </source>
</evidence>
<evidence type="ECO:0000256" key="6">
    <source>
        <dbReference type="ARBA" id="ARBA00022833"/>
    </source>
</evidence>
<dbReference type="SUPFAM" id="SSF52540">
    <property type="entry name" value="P-loop containing nucleoside triphosphate hydrolases"/>
    <property type="match status" value="1"/>
</dbReference>
<dbReference type="GO" id="GO:0016887">
    <property type="term" value="F:ATP hydrolysis activity"/>
    <property type="evidence" value="ECO:0007669"/>
    <property type="project" value="InterPro"/>
</dbReference>
<evidence type="ECO:0000256" key="2">
    <source>
        <dbReference type="ARBA" id="ARBA00022723"/>
    </source>
</evidence>
<feature type="domain" description="AAA+ ATPase" evidence="10">
    <location>
        <begin position="147"/>
        <end position="264"/>
    </location>
</feature>
<accession>A0A0C3AUV3</accession>
<protein>
    <recommendedName>
        <fullName evidence="14">UBZ4-type domain-containing protein</fullName>
    </recommendedName>
</protein>
<dbReference type="HOGENOM" id="CLU_017985_0_1_1"/>
<dbReference type="InterPro" id="IPR006642">
    <property type="entry name" value="Rad18_UBZ4"/>
</dbReference>
<keyword evidence="4" id="KW-0227">DNA damage</keyword>
<dbReference type="EMBL" id="KN824344">
    <property type="protein sequence ID" value="KIM23036.1"/>
    <property type="molecule type" value="Genomic_DNA"/>
</dbReference>
<keyword evidence="2" id="KW-0479">Metal-binding</keyword>
<dbReference type="SMART" id="SM00382">
    <property type="entry name" value="AAA"/>
    <property type="match status" value="1"/>
</dbReference>
<dbReference type="InterPro" id="IPR051314">
    <property type="entry name" value="AAA_ATPase_RarA/MGS1/WRNIP1"/>
</dbReference>
<keyword evidence="13" id="KW-1185">Reference proteome</keyword>
<reference evidence="12 13" key="1">
    <citation type="submission" date="2014-04" db="EMBL/GenBank/DDBJ databases">
        <authorList>
            <consortium name="DOE Joint Genome Institute"/>
            <person name="Kuo A."/>
            <person name="Zuccaro A."/>
            <person name="Kohler A."/>
            <person name="Nagy L.G."/>
            <person name="Floudas D."/>
            <person name="Copeland A."/>
            <person name="Barry K.W."/>
            <person name="Cichocki N."/>
            <person name="Veneault-Fourrey C."/>
            <person name="LaButti K."/>
            <person name="Lindquist E.A."/>
            <person name="Lipzen A."/>
            <person name="Lundell T."/>
            <person name="Morin E."/>
            <person name="Murat C."/>
            <person name="Sun H."/>
            <person name="Tunlid A."/>
            <person name="Henrissat B."/>
            <person name="Grigoriev I.V."/>
            <person name="Hibbett D.S."/>
            <person name="Martin F."/>
            <person name="Nordberg H.P."/>
            <person name="Cantor M.N."/>
            <person name="Hua S.X."/>
        </authorList>
    </citation>
    <scope>NUCLEOTIDE SEQUENCE [LARGE SCALE GENOMIC DNA]</scope>
    <source>
        <strain evidence="12 13">MAFF 305830</strain>
    </source>
</reference>
<keyword evidence="3" id="KW-0547">Nucleotide-binding</keyword>
<reference evidence="13" key="2">
    <citation type="submission" date="2015-01" db="EMBL/GenBank/DDBJ databases">
        <title>Evolutionary Origins and Diversification of the Mycorrhizal Mutualists.</title>
        <authorList>
            <consortium name="DOE Joint Genome Institute"/>
            <consortium name="Mycorrhizal Genomics Consortium"/>
            <person name="Kohler A."/>
            <person name="Kuo A."/>
            <person name="Nagy L.G."/>
            <person name="Floudas D."/>
            <person name="Copeland A."/>
            <person name="Barry K.W."/>
            <person name="Cichocki N."/>
            <person name="Veneault-Fourrey C."/>
            <person name="LaButti K."/>
            <person name="Lindquist E.A."/>
            <person name="Lipzen A."/>
            <person name="Lundell T."/>
            <person name="Morin E."/>
            <person name="Murat C."/>
            <person name="Riley R."/>
            <person name="Ohm R."/>
            <person name="Sun H."/>
            <person name="Tunlid A."/>
            <person name="Henrissat B."/>
            <person name="Grigoriev I.V."/>
            <person name="Hibbett D.S."/>
            <person name="Martin F."/>
        </authorList>
    </citation>
    <scope>NUCLEOTIDE SEQUENCE [LARGE SCALE GENOMIC DNA]</scope>
    <source>
        <strain evidence="13">MAFF 305830</strain>
    </source>
</reference>
<evidence type="ECO:0008006" key="14">
    <source>
        <dbReference type="Google" id="ProtNLM"/>
    </source>
</evidence>
<dbReference type="InterPro" id="IPR003593">
    <property type="entry name" value="AAA+_ATPase"/>
</dbReference>
<keyword evidence="7" id="KW-0067">ATP-binding</keyword>
<dbReference type="SUPFAM" id="SSF48019">
    <property type="entry name" value="post-AAA+ oligomerization domain-like"/>
    <property type="match status" value="1"/>
</dbReference>
<keyword evidence="5" id="KW-0863">Zinc-finger</keyword>
<dbReference type="InterPro" id="IPR021886">
    <property type="entry name" value="MgsA_C"/>
</dbReference>
<dbReference type="Gene3D" id="1.10.8.60">
    <property type="match status" value="1"/>
</dbReference>
<dbReference type="Gene3D" id="1.10.3710.10">
    <property type="entry name" value="DNA polymerase III clamp loader subunits, C-terminal domain"/>
    <property type="match status" value="1"/>
</dbReference>
<dbReference type="GO" id="GO:0000731">
    <property type="term" value="P:DNA synthesis involved in DNA repair"/>
    <property type="evidence" value="ECO:0007669"/>
    <property type="project" value="TreeGrafter"/>
</dbReference>
<keyword evidence="6" id="KW-0862">Zinc</keyword>
<dbReference type="CDD" id="cd18139">
    <property type="entry name" value="HLD_clamp_RarA"/>
    <property type="match status" value="1"/>
</dbReference>
<dbReference type="Gene3D" id="3.30.160.60">
    <property type="entry name" value="Classic Zinc Finger"/>
    <property type="match status" value="1"/>
</dbReference>
<dbReference type="Proteomes" id="UP000054097">
    <property type="component" value="Unassembled WGS sequence"/>
</dbReference>
<gene>
    <name evidence="12" type="ORF">M408DRAFT_268564</name>
</gene>
<dbReference type="AlphaFoldDB" id="A0A0C3AUV3"/>
<dbReference type="GO" id="GO:0003677">
    <property type="term" value="F:DNA binding"/>
    <property type="evidence" value="ECO:0007669"/>
    <property type="project" value="InterPro"/>
</dbReference>
<feature type="region of interest" description="Disordered" evidence="9">
    <location>
        <begin position="42"/>
        <end position="64"/>
    </location>
</feature>
<evidence type="ECO:0000256" key="1">
    <source>
        <dbReference type="ARBA" id="ARBA00008959"/>
    </source>
</evidence>
<dbReference type="GO" id="GO:0005634">
    <property type="term" value="C:nucleus"/>
    <property type="evidence" value="ECO:0007669"/>
    <property type="project" value="TreeGrafter"/>
</dbReference>
<dbReference type="InterPro" id="IPR027417">
    <property type="entry name" value="P-loop_NTPase"/>
</dbReference>
<dbReference type="PANTHER" id="PTHR13779">
    <property type="entry name" value="WERNER HELICASE-INTERACTING PROTEIN 1 FAMILY MEMBER"/>
    <property type="match status" value="1"/>
</dbReference>
<dbReference type="Pfam" id="PF12002">
    <property type="entry name" value="MgsA_C"/>
    <property type="match status" value="1"/>
</dbReference>
<evidence type="ECO:0000256" key="3">
    <source>
        <dbReference type="ARBA" id="ARBA00022741"/>
    </source>
</evidence>
<proteinExistence type="inferred from homology"/>
<evidence type="ECO:0000259" key="11">
    <source>
        <dbReference type="SMART" id="SM00734"/>
    </source>
</evidence>